<organism evidence="3 4">
    <name type="scientific">Actinomadura darangshiensis</name>
    <dbReference type="NCBI Taxonomy" id="705336"/>
    <lineage>
        <taxon>Bacteria</taxon>
        <taxon>Bacillati</taxon>
        <taxon>Actinomycetota</taxon>
        <taxon>Actinomycetes</taxon>
        <taxon>Streptosporangiales</taxon>
        <taxon>Thermomonosporaceae</taxon>
        <taxon>Actinomadura</taxon>
    </lineage>
</organism>
<name>A0A4R5A379_9ACTN</name>
<dbReference type="EMBL" id="SMKY01000334">
    <property type="protein sequence ID" value="TDD65440.1"/>
    <property type="molecule type" value="Genomic_DNA"/>
</dbReference>
<protein>
    <submittedName>
        <fullName evidence="3">DUF397 domain-containing protein</fullName>
    </submittedName>
</protein>
<keyword evidence="4" id="KW-1185">Reference proteome</keyword>
<evidence type="ECO:0000259" key="2">
    <source>
        <dbReference type="Pfam" id="PF04149"/>
    </source>
</evidence>
<accession>A0A4R5A379</accession>
<dbReference type="AlphaFoldDB" id="A0A4R5A379"/>
<gene>
    <name evidence="3" type="ORF">E1293_40295</name>
</gene>
<feature type="domain" description="DUF397" evidence="2">
    <location>
        <begin position="61"/>
        <end position="113"/>
    </location>
</feature>
<sequence length="120" mass="12539">MWDVNVTRWRKSSHSDSSGGSCVEVGSVVPVRATQWQKSSHSDSSGAECVDVAAVSPVDEQWRKSSSSDSSGGACVEVADLAAAVAVRDSKDPDGPKLVFGPSAWQAFASQVKNGVLDLT</sequence>
<evidence type="ECO:0000256" key="1">
    <source>
        <dbReference type="SAM" id="MobiDB-lite"/>
    </source>
</evidence>
<reference evidence="3 4" key="1">
    <citation type="submission" date="2019-03" db="EMBL/GenBank/DDBJ databases">
        <title>Draft genome sequences of novel Actinobacteria.</title>
        <authorList>
            <person name="Sahin N."/>
            <person name="Ay H."/>
            <person name="Saygin H."/>
        </authorList>
    </citation>
    <scope>NUCLEOTIDE SEQUENCE [LARGE SCALE GENOMIC DNA]</scope>
    <source>
        <strain evidence="3 4">DSM 45941</strain>
    </source>
</reference>
<dbReference type="Pfam" id="PF04149">
    <property type="entry name" value="DUF397"/>
    <property type="match status" value="3"/>
</dbReference>
<evidence type="ECO:0000313" key="3">
    <source>
        <dbReference type="EMBL" id="TDD65440.1"/>
    </source>
</evidence>
<feature type="region of interest" description="Disordered" evidence="1">
    <location>
        <begin position="1"/>
        <end position="22"/>
    </location>
</feature>
<feature type="domain" description="DUF397" evidence="2">
    <location>
        <begin position="35"/>
        <end position="55"/>
    </location>
</feature>
<dbReference type="InterPro" id="IPR007278">
    <property type="entry name" value="DUF397"/>
</dbReference>
<dbReference type="RefSeq" id="WP_132204308.1">
    <property type="nucleotide sequence ID" value="NZ_SMKY01000334.1"/>
</dbReference>
<comment type="caution">
    <text evidence="3">The sequence shown here is derived from an EMBL/GenBank/DDBJ whole genome shotgun (WGS) entry which is preliminary data.</text>
</comment>
<evidence type="ECO:0000313" key="4">
    <source>
        <dbReference type="Proteomes" id="UP000295578"/>
    </source>
</evidence>
<dbReference type="Proteomes" id="UP000295578">
    <property type="component" value="Unassembled WGS sequence"/>
</dbReference>
<feature type="domain" description="DUF397" evidence="2">
    <location>
        <begin position="8"/>
        <end position="32"/>
    </location>
</feature>
<proteinExistence type="predicted"/>
<dbReference type="OrthoDB" id="4570646at2"/>